<dbReference type="eggNOG" id="ENOG50321K4">
    <property type="taxonomic scope" value="Bacteria"/>
</dbReference>
<dbReference type="OrthoDB" id="9787885at2"/>
<name>K6VQ72_9MICO</name>
<dbReference type="InterPro" id="IPR019089">
    <property type="entry name" value="Cas_GSU0054"/>
</dbReference>
<gene>
    <name evidence="1" type="ORF">AUCHE_17_01160</name>
</gene>
<proteinExistence type="predicted"/>
<dbReference type="STRING" id="100225.SAMN05421595_0115"/>
<dbReference type="AlphaFoldDB" id="K6VQ72"/>
<evidence type="ECO:0000313" key="1">
    <source>
        <dbReference type="EMBL" id="GAB78904.1"/>
    </source>
</evidence>
<evidence type="ECO:0000313" key="2">
    <source>
        <dbReference type="Proteomes" id="UP000008495"/>
    </source>
</evidence>
<sequence>MRHLSLVLTFPAGFHAHDTRGNPEWPPHPSRIAAAILSAAYTGRPGPGTPERVRVARALFELAPPTLLVPAATPRDTPFSRWVPVDSPVEVVGTKINTDRCGIFGKLGKPPERGTYLDAGAAVVVDWPTSLPEADLPVLDEVLADVTYLGRPTSPVVIDRHPSAPADANPEASLDALGQQYAAVARWEPDPHGRELLGIATPAYLNALDARERERDLFGVTGYHPQLSNRPTTAYRCTPLAAPGNLTCQLATTAQFEAATATLMFWRTPHAAPGDIGNVLDALDIGPGTATDRGALAIPVYGATTTRGLETARLFGVLTRAVPATPREFLLGRDMIDLLDVRPGAPSVGAKRAVQRAWATASAWTTTAPVTGTRDELLEELDRLAESAGAQIIDAQTHDISRDPHGPDVSTHPGRSHLSILFETPVPGPLALHGVALHPIPPGQ</sequence>
<organism evidence="1 2">
    <name type="scientific">Austwickia chelonae NBRC 105200</name>
    <dbReference type="NCBI Taxonomy" id="1184607"/>
    <lineage>
        <taxon>Bacteria</taxon>
        <taxon>Bacillati</taxon>
        <taxon>Actinomycetota</taxon>
        <taxon>Actinomycetes</taxon>
        <taxon>Micrococcales</taxon>
        <taxon>Dermatophilaceae</taxon>
        <taxon>Austwickia</taxon>
    </lineage>
</organism>
<dbReference type="NCBIfam" id="TIGR02165">
    <property type="entry name" value="cas5_6_GSU0054"/>
    <property type="match status" value="1"/>
</dbReference>
<comment type="caution">
    <text evidence="1">The sequence shown here is derived from an EMBL/GenBank/DDBJ whole genome shotgun (WGS) entry which is preliminary data.</text>
</comment>
<dbReference type="RefSeq" id="WP_006503661.1">
    <property type="nucleotide sequence ID" value="NZ_BAGZ01000017.1"/>
</dbReference>
<reference evidence="1 2" key="1">
    <citation type="submission" date="2012-08" db="EMBL/GenBank/DDBJ databases">
        <title>Whole genome shotgun sequence of Austwickia chelonae NBRC 105200.</title>
        <authorList>
            <person name="Yoshida I."/>
            <person name="Hosoyama A."/>
            <person name="Tsuchikane K."/>
            <person name="Katsumata H."/>
            <person name="Ando Y."/>
            <person name="Ohji S."/>
            <person name="Hamada M."/>
            <person name="Tamura T."/>
            <person name="Yamazoe A."/>
            <person name="Yamazaki S."/>
            <person name="Fujita N."/>
        </authorList>
    </citation>
    <scope>NUCLEOTIDE SEQUENCE [LARGE SCALE GENOMIC DNA]</scope>
    <source>
        <strain evidence="1 2">NBRC 105200</strain>
    </source>
</reference>
<accession>K6VQ72</accession>
<dbReference type="EMBL" id="BAGZ01000017">
    <property type="protein sequence ID" value="GAB78904.1"/>
    <property type="molecule type" value="Genomic_DNA"/>
</dbReference>
<keyword evidence="2" id="KW-1185">Reference proteome</keyword>
<evidence type="ECO:0008006" key="3">
    <source>
        <dbReference type="Google" id="ProtNLM"/>
    </source>
</evidence>
<protein>
    <recommendedName>
        <fullName evidence="3">CRISPR-associated protein</fullName>
    </recommendedName>
</protein>
<dbReference type="Proteomes" id="UP000008495">
    <property type="component" value="Unassembled WGS sequence"/>
</dbReference>